<feature type="chain" id="PRO_5046447225" evidence="1">
    <location>
        <begin position="28"/>
        <end position="168"/>
    </location>
</feature>
<evidence type="ECO:0000313" key="2">
    <source>
        <dbReference type="EMBL" id="UVW35740.1"/>
    </source>
</evidence>
<keyword evidence="3" id="KW-1185">Reference proteome</keyword>
<sequence>MEPYVRKMRWLVSIILLVSVAACSDNAELVNMPAVEESSVEKISLDVYKSRTCNCCKKWVDHIEASGFETSVHHPANLNKLKSDKGISPRYQSCHTAVSKDGYVFEGHIPADIIQRFLANPPPNAIGLAVPGMPAGSPGMEMGSRHDEYDVFLLSKDGGDVVYEHIGL</sequence>
<organism evidence="2 3">
    <name type="scientific">SAR92 clade bacterium H455</name>
    <dbReference type="NCBI Taxonomy" id="2974818"/>
    <lineage>
        <taxon>Bacteria</taxon>
        <taxon>Pseudomonadati</taxon>
        <taxon>Pseudomonadota</taxon>
        <taxon>Gammaproteobacteria</taxon>
        <taxon>Cellvibrionales</taxon>
        <taxon>Porticoccaceae</taxon>
        <taxon>SAR92 clade</taxon>
    </lineage>
</organism>
<name>A0ABY5TPG7_9GAMM</name>
<dbReference type="Pfam" id="PF04214">
    <property type="entry name" value="DUF411"/>
    <property type="match status" value="1"/>
</dbReference>
<proteinExistence type="predicted"/>
<evidence type="ECO:0000256" key="1">
    <source>
        <dbReference type="SAM" id="SignalP"/>
    </source>
</evidence>
<reference evidence="2" key="1">
    <citation type="submission" date="2022-08" db="EMBL/GenBank/DDBJ databases">
        <title>Catabolic pathway analysis in culturable SAR92 clade bacteria reveals their overlooked roles in DMSP degradation in coastal seas.</title>
        <authorList>
            <person name="He X."/>
            <person name="Zhang X."/>
            <person name="Zhang Y."/>
        </authorList>
    </citation>
    <scope>NUCLEOTIDE SEQUENCE</scope>
    <source>
        <strain evidence="2">H455</strain>
    </source>
</reference>
<evidence type="ECO:0000313" key="3">
    <source>
        <dbReference type="Proteomes" id="UP001059934"/>
    </source>
</evidence>
<dbReference type="EMBL" id="CP103416">
    <property type="protein sequence ID" value="UVW35740.1"/>
    <property type="molecule type" value="Genomic_DNA"/>
</dbReference>
<dbReference type="Proteomes" id="UP001059934">
    <property type="component" value="Chromosome"/>
</dbReference>
<protein>
    <submittedName>
        <fullName evidence="2">DUF411 domain-containing protein</fullName>
    </submittedName>
</protein>
<dbReference type="PROSITE" id="PS51257">
    <property type="entry name" value="PROKAR_LIPOPROTEIN"/>
    <property type="match status" value="1"/>
</dbReference>
<accession>A0ABY5TPG7</accession>
<feature type="signal peptide" evidence="1">
    <location>
        <begin position="1"/>
        <end position="27"/>
    </location>
</feature>
<dbReference type="InterPro" id="IPR007332">
    <property type="entry name" value="DUF411"/>
</dbReference>
<keyword evidence="1" id="KW-0732">Signal</keyword>
<gene>
    <name evidence="2" type="ORF">NYF23_03780</name>
</gene>